<feature type="transmembrane region" description="Helical" evidence="1">
    <location>
        <begin position="312"/>
        <end position="331"/>
    </location>
</feature>
<feature type="transmembrane region" description="Helical" evidence="1">
    <location>
        <begin position="56"/>
        <end position="78"/>
    </location>
</feature>
<feature type="transmembrane region" description="Helical" evidence="1">
    <location>
        <begin position="337"/>
        <end position="354"/>
    </location>
</feature>
<dbReference type="AlphaFoldDB" id="A0A1C3T099"/>
<feature type="transmembrane region" description="Helical" evidence="1">
    <location>
        <begin position="155"/>
        <end position="176"/>
    </location>
</feature>
<name>A0A1C3T099_KLEPN</name>
<proteinExistence type="predicted"/>
<dbReference type="InterPro" id="IPR049458">
    <property type="entry name" value="EpsG-like"/>
</dbReference>
<evidence type="ECO:0000256" key="1">
    <source>
        <dbReference type="SAM" id="Phobius"/>
    </source>
</evidence>
<keyword evidence="1" id="KW-0812">Transmembrane</keyword>
<feature type="transmembrane region" description="Helical" evidence="1">
    <location>
        <begin position="233"/>
        <end position="257"/>
    </location>
</feature>
<keyword evidence="1" id="KW-1133">Transmembrane helix</keyword>
<dbReference type="Pfam" id="PF14897">
    <property type="entry name" value="EpsG"/>
    <property type="match status" value="1"/>
</dbReference>
<keyword evidence="1" id="KW-0472">Membrane</keyword>
<feature type="transmembrane region" description="Helical" evidence="1">
    <location>
        <begin position="201"/>
        <end position="221"/>
    </location>
</feature>
<evidence type="ECO:0000313" key="2">
    <source>
        <dbReference type="EMBL" id="SCA95901.1"/>
    </source>
</evidence>
<feature type="transmembrane region" description="Helical" evidence="1">
    <location>
        <begin position="361"/>
        <end position="378"/>
    </location>
</feature>
<gene>
    <name evidence="2" type="primary">wzy</name>
    <name evidence="2" type="synonym">KL136_00007</name>
</gene>
<feature type="transmembrane region" description="Helical" evidence="1">
    <location>
        <begin position="15"/>
        <end position="44"/>
    </location>
</feature>
<reference evidence="2" key="1">
    <citation type="submission" date="2016-07" db="EMBL/GenBank/DDBJ databases">
        <authorList>
            <person name="Informatics P."/>
        </authorList>
    </citation>
    <scope>NUCLEOTIDE SEQUENCE</scope>
    <source>
        <strain evidence="2">KSB1_1C</strain>
    </source>
</reference>
<reference evidence="2" key="2">
    <citation type="submission" date="2016-08" db="EMBL/GenBank/DDBJ databases">
        <title>Klebsiella loci capsule.</title>
        <authorList>
            <person name="Holt K.E."/>
            <person name="Thomson N.R."/>
        </authorList>
    </citation>
    <scope>NUCLEOTIDE SEQUENCE</scope>
    <source>
        <strain evidence="2">KSB1_1C</strain>
    </source>
</reference>
<organism evidence="2">
    <name type="scientific">Klebsiella pneumoniae</name>
    <dbReference type="NCBI Taxonomy" id="573"/>
    <lineage>
        <taxon>Bacteria</taxon>
        <taxon>Pseudomonadati</taxon>
        <taxon>Pseudomonadota</taxon>
        <taxon>Gammaproteobacteria</taxon>
        <taxon>Enterobacterales</taxon>
        <taxon>Enterobacteriaceae</taxon>
        <taxon>Klebsiella/Raoultella group</taxon>
        <taxon>Klebsiella</taxon>
        <taxon>Klebsiella pneumoniae complex</taxon>
    </lineage>
</organism>
<accession>A0A1C3T099</accession>
<feature type="transmembrane region" description="Helical" evidence="1">
    <location>
        <begin position="127"/>
        <end position="148"/>
    </location>
</feature>
<dbReference type="EMBL" id="LT603712">
    <property type="protein sequence ID" value="SCA95901.1"/>
    <property type="molecule type" value="Genomic_DNA"/>
</dbReference>
<protein>
    <submittedName>
        <fullName evidence="2">O-antigen and lipid-linked capsular repeat unit polymerase</fullName>
    </submittedName>
</protein>
<feature type="transmembrane region" description="Helical" evidence="1">
    <location>
        <begin position="277"/>
        <end position="300"/>
    </location>
</feature>
<sequence>MEIKKSDWKILNVDFIWFLLFAGFIFTVPFSPHIAFFFSVLLLLTKYSRVPLIRNSVIAISLLMILFTAASRQISYGISDDLINTYMPIYYSQQWGGGGTDLGIELGYVVYINIINIFFQNLPPRGVLFYSMLATLFLYYVWLIAFLLPKIESRYRGIISAAALLALQVGMLAQFLRQELATPLLLMSLFYWADGAKKKGLLFLLFATFVHTSSLIIFLIFHLTATLKTKSKLILLVFLLLFSFAVFTSPGAVSAIFNSLHLDFIAKKVAYYEVAQGIAVSQALSVGKFYFLIILIFFIFRKDISEHQNINNFNKTMLNFCFWGSLSNLSFIMLPNAVRLFLIIPGFLLPLILYPLVKKKAALFIFIFSLYAIISFFFPQRLFAGGTAGLYFWDFYSWYEYTPFYYFFDISNLK</sequence>